<dbReference type="Gene3D" id="3.40.50.2300">
    <property type="match status" value="1"/>
</dbReference>
<feature type="domain" description="PAS" evidence="9">
    <location>
        <begin position="759"/>
        <end position="803"/>
    </location>
</feature>
<dbReference type="CDD" id="cd17546">
    <property type="entry name" value="REC_hyHK_CKI1_RcsC-like"/>
    <property type="match status" value="1"/>
</dbReference>
<keyword evidence="6" id="KW-0812">Transmembrane</keyword>
<evidence type="ECO:0000259" key="9">
    <source>
        <dbReference type="PROSITE" id="PS50112"/>
    </source>
</evidence>
<feature type="domain" description="Histidine kinase" evidence="7">
    <location>
        <begin position="875"/>
        <end position="1096"/>
    </location>
</feature>
<dbReference type="CDD" id="cd00130">
    <property type="entry name" value="PAS"/>
    <property type="match status" value="3"/>
</dbReference>
<dbReference type="Gene3D" id="3.30.565.10">
    <property type="entry name" value="Histidine kinase-like ATPase, C-terminal domain"/>
    <property type="match status" value="1"/>
</dbReference>
<dbReference type="InterPro" id="IPR035965">
    <property type="entry name" value="PAS-like_dom_sf"/>
</dbReference>
<keyword evidence="6" id="KW-1133">Transmembrane helix</keyword>
<keyword evidence="3 5" id="KW-0597">Phosphoprotein</keyword>
<dbReference type="CDD" id="cd16922">
    <property type="entry name" value="HATPase_EvgS-ArcB-TorS-like"/>
    <property type="match status" value="1"/>
</dbReference>
<organism evidence="11 12">
    <name type="scientific">Lysobacter yangpyeongensis</name>
    <dbReference type="NCBI Taxonomy" id="346182"/>
    <lineage>
        <taxon>Bacteria</taxon>
        <taxon>Pseudomonadati</taxon>
        <taxon>Pseudomonadota</taxon>
        <taxon>Gammaproteobacteria</taxon>
        <taxon>Lysobacterales</taxon>
        <taxon>Lysobacteraceae</taxon>
        <taxon>Lysobacter</taxon>
    </lineage>
</organism>
<protein>
    <recommendedName>
        <fullName evidence="2">histidine kinase</fullName>
        <ecNumber evidence="2">2.7.13.3</ecNumber>
    </recommendedName>
</protein>
<dbReference type="PROSITE" id="PS50112">
    <property type="entry name" value="PAS"/>
    <property type="match status" value="3"/>
</dbReference>
<gene>
    <name evidence="11" type="ORF">ACFPN1_02905</name>
</gene>
<keyword evidence="4" id="KW-0902">Two-component regulatory system</keyword>
<dbReference type="InterPro" id="IPR013655">
    <property type="entry name" value="PAS_fold_3"/>
</dbReference>
<dbReference type="InterPro" id="IPR003661">
    <property type="entry name" value="HisK_dim/P_dom"/>
</dbReference>
<dbReference type="SMART" id="SM00086">
    <property type="entry name" value="PAC"/>
    <property type="match status" value="3"/>
</dbReference>
<dbReference type="InterPro" id="IPR005467">
    <property type="entry name" value="His_kinase_dom"/>
</dbReference>
<dbReference type="InterPro" id="IPR000014">
    <property type="entry name" value="PAS"/>
</dbReference>
<evidence type="ECO:0000256" key="6">
    <source>
        <dbReference type="SAM" id="Phobius"/>
    </source>
</evidence>
<dbReference type="Pfam" id="PF08447">
    <property type="entry name" value="PAS_3"/>
    <property type="match status" value="1"/>
</dbReference>
<comment type="catalytic activity">
    <reaction evidence="1">
        <text>ATP + protein L-histidine = ADP + protein N-phospho-L-histidine.</text>
        <dbReference type="EC" id="2.7.13.3"/>
    </reaction>
</comment>
<dbReference type="Pfam" id="PF12729">
    <property type="entry name" value="4HB_MCP_1"/>
    <property type="match status" value="1"/>
</dbReference>
<feature type="domain" description="PAC" evidence="10">
    <location>
        <begin position="805"/>
        <end position="857"/>
    </location>
</feature>
<dbReference type="InterPro" id="IPR000700">
    <property type="entry name" value="PAS-assoc_C"/>
</dbReference>
<dbReference type="Gene3D" id="2.10.70.100">
    <property type="match status" value="1"/>
</dbReference>
<reference evidence="12" key="1">
    <citation type="journal article" date="2019" name="Int. J. Syst. Evol. Microbiol.">
        <title>The Global Catalogue of Microorganisms (GCM) 10K type strain sequencing project: providing services to taxonomists for standard genome sequencing and annotation.</title>
        <authorList>
            <consortium name="The Broad Institute Genomics Platform"/>
            <consortium name="The Broad Institute Genome Sequencing Center for Infectious Disease"/>
            <person name="Wu L."/>
            <person name="Ma J."/>
        </authorList>
    </citation>
    <scope>NUCLEOTIDE SEQUENCE [LARGE SCALE GENOMIC DNA]</scope>
    <source>
        <strain evidence="12">KACC 11407</strain>
    </source>
</reference>
<name>A0ABW0SJW8_9GAMM</name>
<dbReference type="PANTHER" id="PTHR45339">
    <property type="entry name" value="HYBRID SIGNAL TRANSDUCTION HISTIDINE KINASE J"/>
    <property type="match status" value="1"/>
</dbReference>
<dbReference type="EMBL" id="JBHSNM010000001">
    <property type="protein sequence ID" value="MFC5569014.1"/>
    <property type="molecule type" value="Genomic_DNA"/>
</dbReference>
<dbReference type="Pfam" id="PF00512">
    <property type="entry name" value="HisKA"/>
    <property type="match status" value="1"/>
</dbReference>
<dbReference type="Pfam" id="PF02518">
    <property type="entry name" value="HATPase_c"/>
    <property type="match status" value="1"/>
</dbReference>
<dbReference type="SMART" id="SM00388">
    <property type="entry name" value="HisKA"/>
    <property type="match status" value="1"/>
</dbReference>
<dbReference type="InterPro" id="IPR036890">
    <property type="entry name" value="HATPase_C_sf"/>
</dbReference>
<dbReference type="PROSITE" id="PS50109">
    <property type="entry name" value="HIS_KIN"/>
    <property type="match status" value="1"/>
</dbReference>
<dbReference type="RefSeq" id="WP_386752832.1">
    <property type="nucleotide sequence ID" value="NZ_JBHSNM010000001.1"/>
</dbReference>
<comment type="caution">
    <text evidence="11">The sequence shown here is derived from an EMBL/GenBank/DDBJ whole genome shotgun (WGS) entry which is preliminary data.</text>
</comment>
<evidence type="ECO:0000256" key="4">
    <source>
        <dbReference type="ARBA" id="ARBA00023012"/>
    </source>
</evidence>
<dbReference type="InterPro" id="IPR001789">
    <property type="entry name" value="Sig_transdc_resp-reg_receiver"/>
</dbReference>
<evidence type="ECO:0000259" key="8">
    <source>
        <dbReference type="PROSITE" id="PS50110"/>
    </source>
</evidence>
<evidence type="ECO:0000313" key="12">
    <source>
        <dbReference type="Proteomes" id="UP001596036"/>
    </source>
</evidence>
<dbReference type="InterPro" id="IPR024478">
    <property type="entry name" value="HlyB_4HB_MCP"/>
</dbReference>
<dbReference type="Pfam" id="PF13188">
    <property type="entry name" value="PAS_8"/>
    <property type="match status" value="1"/>
</dbReference>
<dbReference type="InterPro" id="IPR003594">
    <property type="entry name" value="HATPase_dom"/>
</dbReference>
<dbReference type="EC" id="2.7.13.3" evidence="2"/>
<dbReference type="PROSITE" id="PS50110">
    <property type="entry name" value="RESPONSE_REGULATORY"/>
    <property type="match status" value="1"/>
</dbReference>
<evidence type="ECO:0000256" key="1">
    <source>
        <dbReference type="ARBA" id="ARBA00000085"/>
    </source>
</evidence>
<dbReference type="SUPFAM" id="SSF55785">
    <property type="entry name" value="PYP-like sensor domain (PAS domain)"/>
    <property type="match status" value="5"/>
</dbReference>
<dbReference type="InterPro" id="IPR036097">
    <property type="entry name" value="HisK_dim/P_sf"/>
</dbReference>
<feature type="modified residue" description="4-aspartylphosphate" evidence="5">
    <location>
        <position position="1169"/>
    </location>
</feature>
<dbReference type="Gene3D" id="1.10.287.130">
    <property type="match status" value="1"/>
</dbReference>
<feature type="domain" description="PAC" evidence="10">
    <location>
        <begin position="279"/>
        <end position="330"/>
    </location>
</feature>
<proteinExistence type="predicted"/>
<dbReference type="SMART" id="SM00448">
    <property type="entry name" value="REC"/>
    <property type="match status" value="1"/>
</dbReference>
<dbReference type="PRINTS" id="PR00344">
    <property type="entry name" value="BCTRLSENSOR"/>
</dbReference>
<keyword evidence="6" id="KW-0472">Membrane</keyword>
<dbReference type="PANTHER" id="PTHR45339:SF1">
    <property type="entry name" value="HYBRID SIGNAL TRANSDUCTION HISTIDINE KINASE J"/>
    <property type="match status" value="1"/>
</dbReference>
<keyword evidence="12" id="KW-1185">Reference proteome</keyword>
<feature type="domain" description="PAS" evidence="9">
    <location>
        <begin position="613"/>
        <end position="675"/>
    </location>
</feature>
<dbReference type="InterPro" id="IPR011006">
    <property type="entry name" value="CheY-like_superfamily"/>
</dbReference>
<dbReference type="SMART" id="SM00091">
    <property type="entry name" value="PAS"/>
    <property type="match status" value="5"/>
</dbReference>
<dbReference type="InterPro" id="IPR013656">
    <property type="entry name" value="PAS_4"/>
</dbReference>
<feature type="domain" description="Response regulatory" evidence="8">
    <location>
        <begin position="1120"/>
        <end position="1236"/>
    </location>
</feature>
<dbReference type="SUPFAM" id="SSF55874">
    <property type="entry name" value="ATPase domain of HSP90 chaperone/DNA topoisomerase II/histidine kinase"/>
    <property type="match status" value="1"/>
</dbReference>
<evidence type="ECO:0000256" key="3">
    <source>
        <dbReference type="ARBA" id="ARBA00022553"/>
    </source>
</evidence>
<accession>A0ABW0SJW8</accession>
<evidence type="ECO:0000256" key="2">
    <source>
        <dbReference type="ARBA" id="ARBA00012438"/>
    </source>
</evidence>
<dbReference type="Proteomes" id="UP001596036">
    <property type="component" value="Unassembled WGS sequence"/>
</dbReference>
<dbReference type="NCBIfam" id="TIGR00229">
    <property type="entry name" value="sensory_box"/>
    <property type="match status" value="4"/>
</dbReference>
<dbReference type="Pfam" id="PF08448">
    <property type="entry name" value="PAS_4"/>
    <property type="match status" value="1"/>
</dbReference>
<sequence>MRVVDKFTLLLVLPFLAAVLSGIAGIVGLQNAKARINTVYADRTVTSGLLAEMLDGVESVASAMREATGAHPDDNRPSLRADNAVRRMPGIWTSYLQTYLTSEEARLAERAGIEVKALLDGRQANEGVVPSAARREQLLASADRARILLLSLIELQSRVASEENEKAQQEYAWIVAIIAGSMIVCLITGVALSWLLFRAMRQERRSRRLIQGVIDEYPAIVFVKDLQGRLVLTNRAYDEFFRLPPGAAVGRTDFEIIPREAALRVREADSQVLASGQAMEVEEHVPGAEGSRVFMSTKFPLTDDAGKPYSLCGIAVDITRRHEAEQQASAALEQIRMLWERSPDCYLFVTEDGIVDANDAAVRLYGVGSKADLIGRRLSDPGLTPPIQPSGQSSAALGERLRDYLLGHFLEGTGAPLPADLPAQVVDDAVKVEWLHLRGGTMPFFAEQVVKPIRLQSRDGVLVIVRDVTKRKLAEDMLKESEAFNRLLFQGSRLAMAVYDPLQDRFIDCNDAAVRLHGLGARDELLEVGPLELSAEHQYEGVGSRVALARHVSSALADGADLFEWRNERPSGEIWDASVHLMSFNYRGRQLLQFAIEDITRRRRAEQRILFNRKVVETAGPVLWIDPQDRRIVYANPAALEHLGRKSEEVVGADILSLDPEFSPERMEPMLEILRGSNHPQMFESRHLRGDGSLRDVEIVATLAEDDERTLIVAWIRDITERKRAEAAQRESEMRLSLAIEGGDLGTWQYVVATDELTWSERTLEMFGVSAERQWTRRELFRRVHPDDREAGERALEASLRGEPYALDYRVIWDDGSVHSLSARGRTYYDEKGKPVHVSGTTQDVTGLVRVQEELMAAKFAADAASAAKSRFLANMSHEIRTPMNAILGMSHLALKGRADDVTREYLEKIHIAGQHLLGVINDILDISRIEAGKLTVERSRFRMKELLDNIANVVADKAIAKGLPISFDIAPDVPEDLVGDQLRLGQVLINYVDNAIKFTEQGSIRVAVETVERSKRGLVLRFCVQDTGIGLDAEQRRVIFEAFRQGDSSTTRRYGGTGLGLAISKSLAALMGGEVGVDSEPGQGSTFWFTARVSVDEGHTALPHPMQQAPVERSLHGVRVLLVEDNEFNQEVARAILGDAGLVVDVAGDGEQAVRLVEDRYYDIVLMDIQMPVMDGLTATREIRLFKPRERLPILAMTANVMQEERQGCLAAGMDDFIAKPIDPDELLAVLQRWIEPELR</sequence>
<feature type="domain" description="PAS" evidence="9">
    <location>
        <begin position="206"/>
        <end position="276"/>
    </location>
</feature>
<dbReference type="SUPFAM" id="SSF47384">
    <property type="entry name" value="Homodimeric domain of signal transducing histidine kinase"/>
    <property type="match status" value="1"/>
</dbReference>
<dbReference type="CDD" id="cd00082">
    <property type="entry name" value="HisKA"/>
    <property type="match status" value="1"/>
</dbReference>
<dbReference type="InterPro" id="IPR001610">
    <property type="entry name" value="PAC"/>
</dbReference>
<dbReference type="InterPro" id="IPR004358">
    <property type="entry name" value="Sig_transdc_His_kin-like_C"/>
</dbReference>
<feature type="domain" description="PAC" evidence="10">
    <location>
        <begin position="681"/>
        <end position="731"/>
    </location>
</feature>
<evidence type="ECO:0000313" key="11">
    <source>
        <dbReference type="EMBL" id="MFC5569014.1"/>
    </source>
</evidence>
<evidence type="ECO:0000256" key="5">
    <source>
        <dbReference type="PROSITE-ProRule" id="PRU00169"/>
    </source>
</evidence>
<evidence type="ECO:0000259" key="7">
    <source>
        <dbReference type="PROSITE" id="PS50109"/>
    </source>
</evidence>
<dbReference type="PROSITE" id="PS50113">
    <property type="entry name" value="PAC"/>
    <property type="match status" value="3"/>
</dbReference>
<dbReference type="Pfam" id="PF00072">
    <property type="entry name" value="Response_reg"/>
    <property type="match status" value="1"/>
</dbReference>
<evidence type="ECO:0000259" key="10">
    <source>
        <dbReference type="PROSITE" id="PS50113"/>
    </source>
</evidence>
<dbReference type="SMART" id="SM00387">
    <property type="entry name" value="HATPase_c"/>
    <property type="match status" value="1"/>
</dbReference>
<feature type="transmembrane region" description="Helical" evidence="6">
    <location>
        <begin position="171"/>
        <end position="197"/>
    </location>
</feature>
<dbReference type="SUPFAM" id="SSF52172">
    <property type="entry name" value="CheY-like"/>
    <property type="match status" value="1"/>
</dbReference>
<dbReference type="Pfam" id="PF13426">
    <property type="entry name" value="PAS_9"/>
    <property type="match status" value="2"/>
</dbReference>
<dbReference type="Gene3D" id="3.30.450.20">
    <property type="entry name" value="PAS domain"/>
    <property type="match status" value="5"/>
</dbReference>